<sequence length="388" mass="44616">MPLLIEAIRQNRCKKILLALQLRWDLNERDPEQLRTPLIELTFLEKEAIAARLCKRFLLAGARPDLKDISGRNALHWACVKGREKLVEILVNNWEEYDINAQDYQGNTALSLAVISSNENIVRKLITFLIRYRLSVDVLNNNGETPLILASKSRSYFLCEVLTKVGRASTEMRDKTKQLNAKEWESLTEPVKLPVSARSNRNINPEARERFPKKMSRHPQSVGSNCKSEIRRIFGLYYSELSSSFRQPAIPPPKEEKSDFSDLPTCYENEDDYSEFSVGDLAICPVTTKSSRKRLSISKVAQVPITINRMRKTKKTEVERGQNSWAGRQEQGRLNSRRSIIPKLEVNTIVPVVKRNSCPILRRRRTINSKDETATFRLESLSEDIEQE</sequence>
<feature type="compositionally biased region" description="Polar residues" evidence="3">
    <location>
        <begin position="321"/>
        <end position="334"/>
    </location>
</feature>
<dbReference type="SMART" id="SM00248">
    <property type="entry name" value="ANK"/>
    <property type="match status" value="3"/>
</dbReference>
<proteinExistence type="predicted"/>
<dbReference type="InterPro" id="IPR002110">
    <property type="entry name" value="Ankyrin_rpt"/>
</dbReference>
<dbReference type="PANTHER" id="PTHR24126">
    <property type="entry name" value="ANKYRIN REPEAT, PH AND SEC7 DOMAIN CONTAINING PROTEIN SECG-RELATED"/>
    <property type="match status" value="1"/>
</dbReference>
<dbReference type="PANTHER" id="PTHR24126:SF14">
    <property type="entry name" value="ANK_REP_REGION DOMAIN-CONTAINING PROTEIN"/>
    <property type="match status" value="1"/>
</dbReference>
<dbReference type="EMBL" id="CACRXK020000299">
    <property type="protein sequence ID" value="CAB3980527.1"/>
    <property type="molecule type" value="Genomic_DNA"/>
</dbReference>
<feature type="region of interest" description="Disordered" evidence="3">
    <location>
        <begin position="314"/>
        <end position="334"/>
    </location>
</feature>
<dbReference type="SUPFAM" id="SSF48403">
    <property type="entry name" value="Ankyrin repeat"/>
    <property type="match status" value="1"/>
</dbReference>
<accession>A0A6S7FS08</accession>
<dbReference type="Gene3D" id="1.25.40.20">
    <property type="entry name" value="Ankyrin repeat-containing domain"/>
    <property type="match status" value="1"/>
</dbReference>
<dbReference type="AlphaFoldDB" id="A0A6S7FS08"/>
<evidence type="ECO:0000313" key="5">
    <source>
        <dbReference type="Proteomes" id="UP001152795"/>
    </source>
</evidence>
<evidence type="ECO:0000313" key="4">
    <source>
        <dbReference type="EMBL" id="CAB3980527.1"/>
    </source>
</evidence>
<name>A0A6S7FS08_PARCT</name>
<evidence type="ECO:0000256" key="1">
    <source>
        <dbReference type="ARBA" id="ARBA00022737"/>
    </source>
</evidence>
<evidence type="ECO:0000256" key="3">
    <source>
        <dbReference type="SAM" id="MobiDB-lite"/>
    </source>
</evidence>
<dbReference type="InterPro" id="IPR036770">
    <property type="entry name" value="Ankyrin_rpt-contain_sf"/>
</dbReference>
<dbReference type="Proteomes" id="UP001152795">
    <property type="component" value="Unassembled WGS sequence"/>
</dbReference>
<comment type="caution">
    <text evidence="4">The sequence shown here is derived from an EMBL/GenBank/DDBJ whole genome shotgun (WGS) entry which is preliminary data.</text>
</comment>
<protein>
    <submittedName>
        <fullName evidence="4">Ankyrin repeat domain-containing 63</fullName>
    </submittedName>
</protein>
<dbReference type="OrthoDB" id="5406014at2759"/>
<dbReference type="PROSITE" id="PS50088">
    <property type="entry name" value="ANK_REPEAT"/>
    <property type="match status" value="1"/>
</dbReference>
<keyword evidence="5" id="KW-1185">Reference proteome</keyword>
<dbReference type="Pfam" id="PF12796">
    <property type="entry name" value="Ank_2"/>
    <property type="match status" value="1"/>
</dbReference>
<keyword evidence="1" id="KW-0677">Repeat</keyword>
<organism evidence="4 5">
    <name type="scientific">Paramuricea clavata</name>
    <name type="common">Red gorgonian</name>
    <name type="synonym">Violescent sea-whip</name>
    <dbReference type="NCBI Taxonomy" id="317549"/>
    <lineage>
        <taxon>Eukaryota</taxon>
        <taxon>Metazoa</taxon>
        <taxon>Cnidaria</taxon>
        <taxon>Anthozoa</taxon>
        <taxon>Octocorallia</taxon>
        <taxon>Malacalcyonacea</taxon>
        <taxon>Plexauridae</taxon>
        <taxon>Paramuricea</taxon>
    </lineage>
</organism>
<evidence type="ECO:0000256" key="2">
    <source>
        <dbReference type="ARBA" id="ARBA00023043"/>
    </source>
</evidence>
<reference evidence="4" key="1">
    <citation type="submission" date="2020-04" db="EMBL/GenBank/DDBJ databases">
        <authorList>
            <person name="Alioto T."/>
            <person name="Alioto T."/>
            <person name="Gomez Garrido J."/>
        </authorList>
    </citation>
    <scope>NUCLEOTIDE SEQUENCE</scope>
    <source>
        <strain evidence="4">A484AB</strain>
    </source>
</reference>
<gene>
    <name evidence="4" type="ORF">PACLA_8A040011</name>
</gene>
<keyword evidence="2" id="KW-0040">ANK repeat</keyword>